<evidence type="ECO:0000313" key="1">
    <source>
        <dbReference type="EMBL" id="GBP52292.1"/>
    </source>
</evidence>
<reference evidence="1 2" key="1">
    <citation type="journal article" date="2019" name="Commun. Biol.">
        <title>The bagworm genome reveals a unique fibroin gene that provides high tensile strength.</title>
        <authorList>
            <person name="Kono N."/>
            <person name="Nakamura H."/>
            <person name="Ohtoshi R."/>
            <person name="Tomita M."/>
            <person name="Numata K."/>
            <person name="Arakawa K."/>
        </authorList>
    </citation>
    <scope>NUCLEOTIDE SEQUENCE [LARGE SCALE GENOMIC DNA]</scope>
</reference>
<keyword evidence="2" id="KW-1185">Reference proteome</keyword>
<proteinExistence type="predicted"/>
<organism evidence="1 2">
    <name type="scientific">Eumeta variegata</name>
    <name type="common">Bagworm moth</name>
    <name type="synonym">Eumeta japonica</name>
    <dbReference type="NCBI Taxonomy" id="151549"/>
    <lineage>
        <taxon>Eukaryota</taxon>
        <taxon>Metazoa</taxon>
        <taxon>Ecdysozoa</taxon>
        <taxon>Arthropoda</taxon>
        <taxon>Hexapoda</taxon>
        <taxon>Insecta</taxon>
        <taxon>Pterygota</taxon>
        <taxon>Neoptera</taxon>
        <taxon>Endopterygota</taxon>
        <taxon>Lepidoptera</taxon>
        <taxon>Glossata</taxon>
        <taxon>Ditrysia</taxon>
        <taxon>Tineoidea</taxon>
        <taxon>Psychidae</taxon>
        <taxon>Oiketicinae</taxon>
        <taxon>Eumeta</taxon>
    </lineage>
</organism>
<comment type="caution">
    <text evidence="1">The sequence shown here is derived from an EMBL/GenBank/DDBJ whole genome shotgun (WGS) entry which is preliminary data.</text>
</comment>
<evidence type="ECO:0000313" key="2">
    <source>
        <dbReference type="Proteomes" id="UP000299102"/>
    </source>
</evidence>
<dbReference type="AlphaFoldDB" id="A0A4C1WP42"/>
<gene>
    <name evidence="1" type="ORF">EVAR_9204_1</name>
</gene>
<accession>A0A4C1WP42</accession>
<sequence length="162" mass="17932">MCAVERSARVALENSAPNWWLLKNNQILSTRNRQARIKRLMVASVARQTCKDRVMWKSLPTLLRNSPITPPLDVVRCLLEGNRIPFQEAGNEAVTYLWRRVSMGGAVIVMEVLPDDDAIEGGEVRAAAVLDTPAARPADPVPVRLVSYETMLADVNDSLAPL</sequence>
<dbReference type="Proteomes" id="UP000299102">
    <property type="component" value="Unassembled WGS sequence"/>
</dbReference>
<name>A0A4C1WP42_EUMVA</name>
<dbReference type="EMBL" id="BGZK01000599">
    <property type="protein sequence ID" value="GBP52292.1"/>
    <property type="molecule type" value="Genomic_DNA"/>
</dbReference>
<protein>
    <submittedName>
        <fullName evidence="1">Uncharacterized protein</fullName>
    </submittedName>
</protein>